<evidence type="ECO:0000313" key="8">
    <source>
        <dbReference type="EMBL" id="ABO09321.1"/>
    </source>
</evidence>
<evidence type="ECO:0000256" key="2">
    <source>
        <dbReference type="ARBA" id="ARBA00022617"/>
    </source>
</evidence>
<dbReference type="STRING" id="410359.Pcal_1905"/>
<dbReference type="GO" id="GO:0046872">
    <property type="term" value="F:metal ion binding"/>
    <property type="evidence" value="ECO:0007669"/>
    <property type="project" value="UniProtKB-KW"/>
</dbReference>
<feature type="domain" description="Cytochrome c-552/DMSO reductase-like haem-binding" evidence="7">
    <location>
        <begin position="48"/>
        <end position="239"/>
    </location>
</feature>
<dbReference type="eggNOG" id="arCOG04198">
    <property type="taxonomic scope" value="Archaea"/>
</dbReference>
<accession>A3MXF4</accession>
<dbReference type="Proteomes" id="UP000001431">
    <property type="component" value="Chromosome"/>
</dbReference>
<keyword evidence="6" id="KW-0812">Transmembrane</keyword>
<evidence type="ECO:0000256" key="5">
    <source>
        <dbReference type="ARBA" id="ARBA00023004"/>
    </source>
</evidence>
<dbReference type="GO" id="GO:0042597">
    <property type="term" value="C:periplasmic space"/>
    <property type="evidence" value="ECO:0007669"/>
    <property type="project" value="InterPro"/>
</dbReference>
<keyword evidence="2" id="KW-0349">Heme</keyword>
<evidence type="ECO:0000313" key="9">
    <source>
        <dbReference type="Proteomes" id="UP000001431"/>
    </source>
</evidence>
<protein>
    <submittedName>
        <fullName evidence="8">Nitrate reductase subunit</fullName>
    </submittedName>
</protein>
<keyword evidence="6" id="KW-0472">Membrane</keyword>
<keyword evidence="1" id="KW-0813">Transport</keyword>
<keyword evidence="3" id="KW-0479">Metal-binding</keyword>
<dbReference type="Pfam" id="PF09459">
    <property type="entry name" value="EB_dh"/>
    <property type="match status" value="1"/>
</dbReference>
<keyword evidence="9" id="KW-1185">Reference proteome</keyword>
<keyword evidence="4" id="KW-0249">Electron transport</keyword>
<reference evidence="8" key="1">
    <citation type="submission" date="2007-02" db="EMBL/GenBank/DDBJ databases">
        <title>Complete sequence of Pyrobaculum calidifontis JCM 11548.</title>
        <authorList>
            <consortium name="US DOE Joint Genome Institute"/>
            <person name="Copeland A."/>
            <person name="Lucas S."/>
            <person name="Lapidus A."/>
            <person name="Barry K."/>
            <person name="Glavina del Rio T."/>
            <person name="Dalin E."/>
            <person name="Tice H."/>
            <person name="Pitluck S."/>
            <person name="Chain P."/>
            <person name="Malfatti S."/>
            <person name="Shin M."/>
            <person name="Vergez L."/>
            <person name="Schmutz J."/>
            <person name="Larimer F."/>
            <person name="Land M."/>
            <person name="Hauser L."/>
            <person name="Kyrpides N."/>
            <person name="Mikhailova N."/>
            <person name="Cozen A.E."/>
            <person name="Fitz-Gibbon S.T."/>
            <person name="House C.H."/>
            <person name="Saltikov C."/>
            <person name="Lowe T.M."/>
            <person name="Richardson P."/>
        </authorList>
    </citation>
    <scope>NUCLEOTIDE SEQUENCE [LARGE SCALE GENOMIC DNA]</scope>
    <source>
        <strain evidence="8">JCM 11548</strain>
    </source>
</reference>
<gene>
    <name evidence="8" type="ordered locus">Pcal_1905</name>
</gene>
<dbReference type="SMART" id="SM00887">
    <property type="entry name" value="EB_dh"/>
    <property type="match status" value="1"/>
</dbReference>
<evidence type="ECO:0000256" key="6">
    <source>
        <dbReference type="SAM" id="Phobius"/>
    </source>
</evidence>
<keyword evidence="5" id="KW-0408">Iron</keyword>
<dbReference type="InterPro" id="IPR017838">
    <property type="entry name" value="DMSO_Rdtase_II_haem_b-bd_su"/>
</dbReference>
<evidence type="ECO:0000256" key="1">
    <source>
        <dbReference type="ARBA" id="ARBA00022448"/>
    </source>
</evidence>
<proteinExistence type="predicted"/>
<dbReference type="Gene3D" id="2.60.40.1190">
    <property type="match status" value="1"/>
</dbReference>
<dbReference type="HOGENOM" id="CLU_896078_0_0_2"/>
<dbReference type="EMBL" id="CP000561">
    <property type="protein sequence ID" value="ABO09321.1"/>
    <property type="molecule type" value="Genomic_DNA"/>
</dbReference>
<dbReference type="GO" id="GO:0020037">
    <property type="term" value="F:heme binding"/>
    <property type="evidence" value="ECO:0007669"/>
    <property type="project" value="InterPro"/>
</dbReference>
<dbReference type="GeneID" id="4908811"/>
<dbReference type="AlphaFoldDB" id="A3MXF4"/>
<evidence type="ECO:0000256" key="4">
    <source>
        <dbReference type="ARBA" id="ARBA00022982"/>
    </source>
</evidence>
<name>A3MXF4_PYRCJ</name>
<evidence type="ECO:0000256" key="3">
    <source>
        <dbReference type="ARBA" id="ARBA00022723"/>
    </source>
</evidence>
<dbReference type="CDD" id="cd09623">
    <property type="entry name" value="DOMON_EBDH"/>
    <property type="match status" value="1"/>
</dbReference>
<evidence type="ECO:0000259" key="7">
    <source>
        <dbReference type="SMART" id="SM00887"/>
    </source>
</evidence>
<dbReference type="InterPro" id="IPR019020">
    <property type="entry name" value="Cyt-c552/DMSO_Rdtase_haem-bd"/>
</dbReference>
<dbReference type="RefSeq" id="WP_011850579.1">
    <property type="nucleotide sequence ID" value="NC_009073.1"/>
</dbReference>
<keyword evidence="6" id="KW-1133">Transmembrane helix</keyword>
<dbReference type="KEGG" id="pcl:Pcal_1905"/>
<feature type="transmembrane region" description="Helical" evidence="6">
    <location>
        <begin position="280"/>
        <end position="300"/>
    </location>
</feature>
<sequence>MMGGRLLHGAVLAIAVVLAALGVILITAQAPTVVVKYVNGNIPLDPAAPVWPTPIEVPLTSQQLTYPLPAAAETRSVYVSAVYNATHIAFLLTWQDSTRDVATPGGLDVFPDAVAIQFPVSRAQLPYICMGTVDNPVNIIYWKAGVGVENLVAGAGYGLSPQQREALGLQATPTSPVELLPQNAQVVQAYTTYAGGRWQVVIVRPLASVHPLMSSLASDFSAAFATWDGGKGERGGLKATSGWISFTLERPAAPARVETVTQAAPTTVTATQIVETSPTWAWVVIGVLIAVIAILLGLAFRRK</sequence>
<dbReference type="NCBIfam" id="TIGR03477">
    <property type="entry name" value="DMSO_red_II_gam"/>
    <property type="match status" value="1"/>
</dbReference>
<organism evidence="8 9">
    <name type="scientific">Pyrobaculum calidifontis (strain DSM 21063 / JCM 11548 / VA1)</name>
    <dbReference type="NCBI Taxonomy" id="410359"/>
    <lineage>
        <taxon>Archaea</taxon>
        <taxon>Thermoproteota</taxon>
        <taxon>Thermoprotei</taxon>
        <taxon>Thermoproteales</taxon>
        <taxon>Thermoproteaceae</taxon>
        <taxon>Pyrobaculum</taxon>
    </lineage>
</organism>